<protein>
    <recommendedName>
        <fullName evidence="3">Thioredoxin-like protein</fullName>
    </recommendedName>
</protein>
<evidence type="ECO:0000313" key="1">
    <source>
        <dbReference type="EMBL" id="PZW43812.1"/>
    </source>
</evidence>
<accession>A0A2W7IDW2</accession>
<organism evidence="1 2">
    <name type="scientific">Mesonia algae</name>
    <dbReference type="NCBI Taxonomy" id="213248"/>
    <lineage>
        <taxon>Bacteria</taxon>
        <taxon>Pseudomonadati</taxon>
        <taxon>Bacteroidota</taxon>
        <taxon>Flavobacteriia</taxon>
        <taxon>Flavobacteriales</taxon>
        <taxon>Flavobacteriaceae</taxon>
        <taxon>Mesonia</taxon>
    </lineage>
</organism>
<dbReference type="EMBL" id="QKYV01000001">
    <property type="protein sequence ID" value="PZW43812.1"/>
    <property type="molecule type" value="Genomic_DNA"/>
</dbReference>
<gene>
    <name evidence="1" type="ORF">LX95_00137</name>
</gene>
<dbReference type="RefSeq" id="WP_111539501.1">
    <property type="nucleotide sequence ID" value="NZ_QKYV01000001.1"/>
</dbReference>
<evidence type="ECO:0008006" key="3">
    <source>
        <dbReference type="Google" id="ProtNLM"/>
    </source>
</evidence>
<dbReference type="AlphaFoldDB" id="A0A2W7IDW2"/>
<reference evidence="1 2" key="1">
    <citation type="submission" date="2018-06" db="EMBL/GenBank/DDBJ databases">
        <title>Genomic Encyclopedia of Archaeal and Bacterial Type Strains, Phase II (KMG-II): from individual species to whole genera.</title>
        <authorList>
            <person name="Goeker M."/>
        </authorList>
    </citation>
    <scope>NUCLEOTIDE SEQUENCE [LARGE SCALE GENOMIC DNA]</scope>
    <source>
        <strain evidence="1 2">DSM 15361</strain>
    </source>
</reference>
<evidence type="ECO:0000313" key="2">
    <source>
        <dbReference type="Proteomes" id="UP000249542"/>
    </source>
</evidence>
<name>A0A2W7IDW2_9FLAO</name>
<sequence length="374" mass="44066">MAWSKVGYQNDLINYKNRAKNLYNSRKVFFENYIKQNAQVSKEFVKEVEKELYFEYLYNLLSPRSKWDPVNRLYVNTMQGLNSIIKKNENSTEVPFNLETYLDDIQIRDFDQPDLVGNDYYQRSLEAVIQSYFSGNKSAKFTIENFKKELQYIEDNIENPLMTNLQGKLIRRYYYNGGFGRGSVEKEFLQKQISAYREKELTASQKMAMSEIENKLQSSSSQIPSSFLEEKIISFSTGDTMTLKTVLTEKQFSVLYFDRFLPNEDIDMQKGNLTRKKLEKSQEVQFIYINLNKSISTWEKRAQLYEEELGVQNQYRLLNIGDSKLLRFLKVRTQRVLHFPSLSLIDRDGNLLRNDLPLPSTGVPFERSVENAWE</sequence>
<keyword evidence="2" id="KW-1185">Reference proteome</keyword>
<comment type="caution">
    <text evidence="1">The sequence shown here is derived from an EMBL/GenBank/DDBJ whole genome shotgun (WGS) entry which is preliminary data.</text>
</comment>
<dbReference type="Proteomes" id="UP000249542">
    <property type="component" value="Unassembled WGS sequence"/>
</dbReference>
<proteinExistence type="predicted"/>